<dbReference type="Gene3D" id="1.25.40.10">
    <property type="entry name" value="Tetratricopeptide repeat domain"/>
    <property type="match status" value="5"/>
</dbReference>
<organism evidence="4 5">
    <name type="scientific">Erythranthe guttata</name>
    <name type="common">Yellow monkey flower</name>
    <name type="synonym">Mimulus guttatus</name>
    <dbReference type="NCBI Taxonomy" id="4155"/>
    <lineage>
        <taxon>Eukaryota</taxon>
        <taxon>Viridiplantae</taxon>
        <taxon>Streptophyta</taxon>
        <taxon>Embryophyta</taxon>
        <taxon>Tracheophyta</taxon>
        <taxon>Spermatophyta</taxon>
        <taxon>Magnoliopsida</taxon>
        <taxon>eudicotyledons</taxon>
        <taxon>Gunneridae</taxon>
        <taxon>Pentapetalae</taxon>
        <taxon>asterids</taxon>
        <taxon>lamiids</taxon>
        <taxon>Lamiales</taxon>
        <taxon>Phrymaceae</taxon>
        <taxon>Erythranthe</taxon>
    </lineage>
</organism>
<evidence type="ECO:0000256" key="1">
    <source>
        <dbReference type="ARBA" id="ARBA00007626"/>
    </source>
</evidence>
<dbReference type="Pfam" id="PF01535">
    <property type="entry name" value="PPR"/>
    <property type="match status" value="1"/>
</dbReference>
<feature type="repeat" description="PPR" evidence="3">
    <location>
        <begin position="267"/>
        <end position="301"/>
    </location>
</feature>
<dbReference type="PANTHER" id="PTHR46128">
    <property type="entry name" value="MITOCHONDRIAL GROUP I INTRON SPLICING FACTOR CCM1"/>
    <property type="match status" value="1"/>
</dbReference>
<dbReference type="PhylomeDB" id="A0A022PZI6"/>
<keyword evidence="5" id="KW-1185">Reference proteome</keyword>
<sequence length="655" mass="73925">MIWRLRFKFLANITFSPPKSRSFSALHHLASPLKLSTDTNPRFKSFSNQQQPSHNPQPIFLTHQIVLTTLQNCPSDLVALSFFLWCARQPHYFHDKPTFRHMVGVVSTLTQSYGTVKGIVHELEAVGCVTKPQTLLLLMRIYWCGTMYPMVIEAFHDMCYYGYTPNTYARNIVMDVRFKLGDANAALEILGETESPNFLSFNIAICNLCRLNDVDNIRGVLRSMLMKGYYMNLETYTLVFNCFCKFGRLEEALQLLGMLIVLGGHVSENVWGILIDGFCKSGQIEVAAYLREKMVEIGCSPNVVTCTPMIKGFMESRMPAKAFEILGALKSKGCFPDLVLCNVLIDCLSKMGWYDDAFEVFSSLRERRLMPDAYTYSSIVSTICLSGQYVLLPFLTSGFAVQPDLVVCNSLLNYYCKSGYPDFAVEFYDDMIDRGFQPDKYSYAGLLSALCKSGRRDEALNVYRGIIRICPGIDAHIHTIIINELTKSGGFDGARILLKEAAAKKYSLDAVSYNVVICGLIMGSKMNEAYTLFTQMKETNVAPDKLSYNRILSGFCKDRNFSMVKHVLPEVFDRNIEIDYHTYRLMKNLLCDSPETLSAFNHLFELRNSEQLFLVDGHDSGTDARNSSLTDYRDILHLGTASSDEFSDDAIVSVG</sequence>
<keyword evidence="2" id="KW-0677">Repeat</keyword>
<evidence type="ECO:0000313" key="4">
    <source>
        <dbReference type="EMBL" id="EYU21206.1"/>
    </source>
</evidence>
<feature type="repeat" description="PPR" evidence="3">
    <location>
        <begin position="232"/>
        <end position="266"/>
    </location>
</feature>
<dbReference type="OrthoDB" id="185373at2759"/>
<reference evidence="4 5" key="1">
    <citation type="journal article" date="2013" name="Proc. Natl. Acad. Sci. U.S.A.">
        <title>Fine-scale variation in meiotic recombination in Mimulus inferred from population shotgun sequencing.</title>
        <authorList>
            <person name="Hellsten U."/>
            <person name="Wright K.M."/>
            <person name="Jenkins J."/>
            <person name="Shu S."/>
            <person name="Yuan Y."/>
            <person name="Wessler S.R."/>
            <person name="Schmutz J."/>
            <person name="Willis J.H."/>
            <person name="Rokhsar D.S."/>
        </authorList>
    </citation>
    <scope>NUCLEOTIDE SEQUENCE [LARGE SCALE GENOMIC DNA]</scope>
    <source>
        <strain evidence="5">cv. DUN x IM62</strain>
    </source>
</reference>
<dbReference type="SUPFAM" id="SSF48452">
    <property type="entry name" value="TPR-like"/>
    <property type="match status" value="1"/>
</dbReference>
<feature type="repeat" description="PPR" evidence="3">
    <location>
        <begin position="302"/>
        <end position="336"/>
    </location>
</feature>
<dbReference type="OMA" id="RAFDHMV"/>
<name>A0A022PZI6_ERYGU</name>
<accession>A0A022PZI6</accession>
<feature type="repeat" description="PPR" evidence="3">
    <location>
        <begin position="404"/>
        <end position="438"/>
    </location>
</feature>
<evidence type="ECO:0000313" key="5">
    <source>
        <dbReference type="Proteomes" id="UP000030748"/>
    </source>
</evidence>
<evidence type="ECO:0000256" key="3">
    <source>
        <dbReference type="PROSITE-ProRule" id="PRU00708"/>
    </source>
</evidence>
<feature type="repeat" description="PPR" evidence="3">
    <location>
        <begin position="509"/>
        <end position="543"/>
    </location>
</feature>
<dbReference type="KEGG" id="egt:105975630"/>
<dbReference type="InterPro" id="IPR011990">
    <property type="entry name" value="TPR-like_helical_dom_sf"/>
</dbReference>
<dbReference type="InterPro" id="IPR002885">
    <property type="entry name" value="PPR_rpt"/>
</dbReference>
<dbReference type="STRING" id="4155.A0A022PZI6"/>
<gene>
    <name evidence="4" type="ORF">MIMGU_mgv11b002092mg</name>
</gene>
<dbReference type="InterPro" id="IPR050872">
    <property type="entry name" value="PPR_P_subfamily"/>
</dbReference>
<dbReference type="PROSITE" id="PS51375">
    <property type="entry name" value="PPR"/>
    <property type="match status" value="7"/>
</dbReference>
<dbReference type="Pfam" id="PF13041">
    <property type="entry name" value="PPR_2"/>
    <property type="match status" value="4"/>
</dbReference>
<protein>
    <recommendedName>
        <fullName evidence="6">Pentacotripeptide-repeat region of PRORP domain-containing protein</fullName>
    </recommendedName>
</protein>
<dbReference type="GO" id="GO:0003729">
    <property type="term" value="F:mRNA binding"/>
    <property type="evidence" value="ECO:0000318"/>
    <property type="project" value="GO_Central"/>
</dbReference>
<evidence type="ECO:0000256" key="2">
    <source>
        <dbReference type="ARBA" id="ARBA00022737"/>
    </source>
</evidence>
<feature type="repeat" description="PPR" evidence="3">
    <location>
        <begin position="439"/>
        <end position="469"/>
    </location>
</feature>
<dbReference type="EMBL" id="KI632223">
    <property type="protein sequence ID" value="EYU21206.1"/>
    <property type="molecule type" value="Genomic_DNA"/>
</dbReference>
<dbReference type="AlphaFoldDB" id="A0A022PZI6"/>
<dbReference type="Proteomes" id="UP000030748">
    <property type="component" value="Unassembled WGS sequence"/>
</dbReference>
<evidence type="ECO:0008006" key="6">
    <source>
        <dbReference type="Google" id="ProtNLM"/>
    </source>
</evidence>
<dbReference type="eggNOG" id="KOG4197">
    <property type="taxonomic scope" value="Eukaryota"/>
</dbReference>
<dbReference type="PANTHER" id="PTHR46128:SF121">
    <property type="entry name" value="PENTACOTRIPEPTIDE-REPEAT REGION OF PRORP DOMAIN-CONTAINING PROTEIN"/>
    <property type="match status" value="1"/>
</dbReference>
<dbReference type="NCBIfam" id="TIGR00756">
    <property type="entry name" value="PPR"/>
    <property type="match status" value="7"/>
</dbReference>
<feature type="repeat" description="PPR" evidence="3">
    <location>
        <begin position="337"/>
        <end position="371"/>
    </location>
</feature>
<comment type="similarity">
    <text evidence="1">Belongs to the PPR family. P subfamily.</text>
</comment>
<proteinExistence type="inferred from homology"/>